<name>A0AAD6NCV4_PENCN</name>
<keyword evidence="2" id="KW-1185">Reference proteome</keyword>
<protein>
    <submittedName>
        <fullName evidence="1">Uncharacterized protein</fullName>
    </submittedName>
</protein>
<evidence type="ECO:0000313" key="1">
    <source>
        <dbReference type="EMBL" id="KAJ6052016.1"/>
    </source>
</evidence>
<sequence length="69" mass="7481">MGSGCTAFALARGSPNQLNNPKASFAQHEGVFSLRRESVSEPAWLEALWMVPQNEFAFAALVPTFVPSL</sequence>
<reference evidence="1" key="2">
    <citation type="submission" date="2023-01" db="EMBL/GenBank/DDBJ databases">
        <authorList>
            <person name="Petersen C."/>
        </authorList>
    </citation>
    <scope>NUCLEOTIDE SEQUENCE</scope>
    <source>
        <strain evidence="1">IBT 15450</strain>
    </source>
</reference>
<proteinExistence type="predicted"/>
<gene>
    <name evidence="1" type="ORF">N7460_002550</name>
</gene>
<comment type="caution">
    <text evidence="1">The sequence shown here is derived from an EMBL/GenBank/DDBJ whole genome shotgun (WGS) entry which is preliminary data.</text>
</comment>
<reference evidence="1" key="1">
    <citation type="journal article" date="2023" name="IMA Fungus">
        <title>Comparative genomic study of the Penicillium genus elucidates a diverse pangenome and 15 lateral gene transfer events.</title>
        <authorList>
            <person name="Petersen C."/>
            <person name="Sorensen T."/>
            <person name="Nielsen M.R."/>
            <person name="Sondergaard T.E."/>
            <person name="Sorensen J.L."/>
            <person name="Fitzpatrick D.A."/>
            <person name="Frisvad J.C."/>
            <person name="Nielsen K.L."/>
        </authorList>
    </citation>
    <scope>NUCLEOTIDE SEQUENCE</scope>
    <source>
        <strain evidence="1">IBT 15450</strain>
    </source>
</reference>
<dbReference type="EMBL" id="JAQJZL010000002">
    <property type="protein sequence ID" value="KAJ6052016.1"/>
    <property type="molecule type" value="Genomic_DNA"/>
</dbReference>
<organism evidence="1 2">
    <name type="scientific">Penicillium canescens</name>
    <dbReference type="NCBI Taxonomy" id="5083"/>
    <lineage>
        <taxon>Eukaryota</taxon>
        <taxon>Fungi</taxon>
        <taxon>Dikarya</taxon>
        <taxon>Ascomycota</taxon>
        <taxon>Pezizomycotina</taxon>
        <taxon>Eurotiomycetes</taxon>
        <taxon>Eurotiomycetidae</taxon>
        <taxon>Eurotiales</taxon>
        <taxon>Aspergillaceae</taxon>
        <taxon>Penicillium</taxon>
    </lineage>
</organism>
<dbReference type="AlphaFoldDB" id="A0AAD6NCV4"/>
<accession>A0AAD6NCV4</accession>
<evidence type="ECO:0000313" key="2">
    <source>
        <dbReference type="Proteomes" id="UP001219568"/>
    </source>
</evidence>
<dbReference type="Proteomes" id="UP001219568">
    <property type="component" value="Unassembled WGS sequence"/>
</dbReference>